<keyword evidence="7 13" id="KW-0812">Transmembrane</keyword>
<feature type="transmembrane region" description="Helical" evidence="13">
    <location>
        <begin position="368"/>
        <end position="388"/>
    </location>
</feature>
<sequence>MLVSALFLAGALVPHRAAAQANPFLGGGRQTAPSRDVPPGDGVPPGGSASGEALPGGALSGDAPEGKDGAGGSAPTARPMAFTEYGPPRTALGAWLRSTQRDLSRSLAQTLRAVRRGETSGAFWLILSLSFVYGVIHSLLPGHRKVLLVSYFMAGTARPLTGLVAGFSLAAVHAGAAVMVVLGAYFLVETSLSATVAQASLAIHLTTSVLVLLVGLVMLVLKIREARGHGHSHDHGHHHDHSHAGDLAGEHDQVDERDLADEHDLAGEVRHGSGCGCTAALRERPADTSRKLLPVIVLSGIVPCPGSSMIMIFALSVGVLALGLVAVGAFAVGMALSLSGVCIATIFVKERIHLLLESRRGHSLHHGIEIGSAAAMVIFGLFLVAPFLL</sequence>
<evidence type="ECO:0000313" key="17">
    <source>
        <dbReference type="Proteomes" id="UP000237350"/>
    </source>
</evidence>
<evidence type="ECO:0000256" key="10">
    <source>
        <dbReference type="ARBA" id="ARBA00023112"/>
    </source>
</evidence>
<dbReference type="AlphaFoldDB" id="A0A2S4JR96"/>
<evidence type="ECO:0000256" key="6">
    <source>
        <dbReference type="ARBA" id="ARBA00022596"/>
    </source>
</evidence>
<keyword evidence="9" id="KW-0406">Ion transport</keyword>
<feature type="chain" id="PRO_5015422461" description="Nickel/cobalt efflux system" evidence="15">
    <location>
        <begin position="20"/>
        <end position="389"/>
    </location>
</feature>
<evidence type="ECO:0000256" key="1">
    <source>
        <dbReference type="ARBA" id="ARBA00002510"/>
    </source>
</evidence>
<keyword evidence="12" id="KW-0170">Cobalt</keyword>
<comment type="similarity">
    <text evidence="13">Belongs to the NiCoT transporter (TC 2.A.52) family.</text>
</comment>
<evidence type="ECO:0000256" key="2">
    <source>
        <dbReference type="ARBA" id="ARBA00004651"/>
    </source>
</evidence>
<dbReference type="RefSeq" id="WP_146049428.1">
    <property type="nucleotide sequence ID" value="NZ_LPWH01000063.1"/>
</dbReference>
<dbReference type="PANTHER" id="PTHR40659:SF1">
    <property type="entry name" value="NICKEL_COBALT EFFLUX SYSTEM RCNA"/>
    <property type="match status" value="1"/>
</dbReference>
<evidence type="ECO:0000256" key="14">
    <source>
        <dbReference type="SAM" id="MobiDB-lite"/>
    </source>
</evidence>
<feature type="transmembrane region" description="Helical" evidence="13">
    <location>
        <begin position="292"/>
        <end position="315"/>
    </location>
</feature>
<proteinExistence type="inferred from homology"/>
<dbReference type="GO" id="GO:0006824">
    <property type="term" value="P:cobalt ion transport"/>
    <property type="evidence" value="ECO:0007669"/>
    <property type="project" value="UniProtKB-KW"/>
</dbReference>
<evidence type="ECO:0000256" key="5">
    <source>
        <dbReference type="ARBA" id="ARBA00022475"/>
    </source>
</evidence>
<keyword evidence="6" id="KW-0533">Nickel</keyword>
<dbReference type="PANTHER" id="PTHR40659">
    <property type="entry name" value="NICKEL/COBALT EFFLUX SYSTEM RCNA"/>
    <property type="match status" value="1"/>
</dbReference>
<organism evidence="16 17">
    <name type="scientific">Alkalispirochaeta sphaeroplastigenens</name>
    <dbReference type="NCBI Taxonomy" id="1187066"/>
    <lineage>
        <taxon>Bacteria</taxon>
        <taxon>Pseudomonadati</taxon>
        <taxon>Spirochaetota</taxon>
        <taxon>Spirochaetia</taxon>
        <taxon>Spirochaetales</taxon>
        <taxon>Spirochaetaceae</taxon>
        <taxon>Alkalispirochaeta</taxon>
    </lineage>
</organism>
<feature type="transmembrane region" description="Helical" evidence="13">
    <location>
        <begin position="321"/>
        <end position="348"/>
    </location>
</feature>
<evidence type="ECO:0000256" key="9">
    <source>
        <dbReference type="ARBA" id="ARBA00023065"/>
    </source>
</evidence>
<dbReference type="EMBL" id="LPWH01000063">
    <property type="protein sequence ID" value="POR02059.1"/>
    <property type="molecule type" value="Genomic_DNA"/>
</dbReference>
<evidence type="ECO:0000256" key="4">
    <source>
        <dbReference type="ARBA" id="ARBA00022448"/>
    </source>
</evidence>
<dbReference type="GO" id="GO:0032025">
    <property type="term" value="P:response to cobalt ion"/>
    <property type="evidence" value="ECO:0007669"/>
    <property type="project" value="TreeGrafter"/>
</dbReference>
<feature type="transmembrane region" description="Helical" evidence="13">
    <location>
        <begin position="160"/>
        <end position="187"/>
    </location>
</feature>
<dbReference type="GO" id="GO:0005886">
    <property type="term" value="C:plasma membrane"/>
    <property type="evidence" value="ECO:0007669"/>
    <property type="project" value="UniProtKB-SubCell"/>
</dbReference>
<keyword evidence="15" id="KW-0732">Signal</keyword>
<dbReference type="GO" id="GO:0046583">
    <property type="term" value="F:monoatomic cation efflux transmembrane transporter activity"/>
    <property type="evidence" value="ECO:0007669"/>
    <property type="project" value="TreeGrafter"/>
</dbReference>
<evidence type="ECO:0000256" key="13">
    <source>
        <dbReference type="RuleBase" id="RU362101"/>
    </source>
</evidence>
<accession>A0A2S4JR96</accession>
<keyword evidence="10" id="KW-0921">Nickel transport</keyword>
<evidence type="ECO:0000256" key="8">
    <source>
        <dbReference type="ARBA" id="ARBA00022989"/>
    </source>
</evidence>
<dbReference type="OrthoDB" id="9812956at2"/>
<keyword evidence="5" id="KW-1003">Cell membrane</keyword>
<dbReference type="GO" id="GO:0010045">
    <property type="term" value="P:response to nickel cation"/>
    <property type="evidence" value="ECO:0007669"/>
    <property type="project" value="TreeGrafter"/>
</dbReference>
<keyword evidence="8 13" id="KW-1133">Transmembrane helix</keyword>
<comment type="function">
    <text evidence="1">Efflux system for nickel and cobalt.</text>
</comment>
<evidence type="ECO:0000256" key="3">
    <source>
        <dbReference type="ARBA" id="ARBA00022426"/>
    </source>
</evidence>
<keyword evidence="11 13" id="KW-0472">Membrane</keyword>
<feature type="transmembrane region" description="Helical" evidence="13">
    <location>
        <begin position="121"/>
        <end position="140"/>
    </location>
</feature>
<dbReference type="InterPro" id="IPR011541">
    <property type="entry name" value="Ni/Co_transpt_high_affinity"/>
</dbReference>
<dbReference type="Proteomes" id="UP000237350">
    <property type="component" value="Unassembled WGS sequence"/>
</dbReference>
<feature type="region of interest" description="Disordered" evidence="14">
    <location>
        <begin position="24"/>
        <end position="82"/>
    </location>
</feature>
<gene>
    <name evidence="16" type="ORF">AU468_07345</name>
</gene>
<keyword evidence="3" id="KW-0171">Cobalt transport</keyword>
<protein>
    <recommendedName>
        <fullName evidence="13">Nickel/cobalt efflux system</fullName>
    </recommendedName>
</protein>
<keyword evidence="4 13" id="KW-0813">Transport</keyword>
<keyword evidence="17" id="KW-1185">Reference proteome</keyword>
<feature type="transmembrane region" description="Helical" evidence="13">
    <location>
        <begin position="199"/>
        <end position="221"/>
    </location>
</feature>
<comment type="caution">
    <text evidence="16">The sequence shown here is derived from an EMBL/GenBank/DDBJ whole genome shotgun (WGS) entry which is preliminary data.</text>
</comment>
<dbReference type="GO" id="GO:0015099">
    <property type="term" value="F:nickel cation transmembrane transporter activity"/>
    <property type="evidence" value="ECO:0007669"/>
    <property type="project" value="UniProtKB-UniRule"/>
</dbReference>
<comment type="subcellular location">
    <subcellularLocation>
        <location evidence="2 13">Cell membrane</location>
        <topology evidence="2 13">Multi-pass membrane protein</topology>
    </subcellularLocation>
</comment>
<reference evidence="17" key="1">
    <citation type="submission" date="2015-12" db="EMBL/GenBank/DDBJ databases">
        <authorList>
            <person name="Lodha T.D."/>
            <person name="Chintalapati S."/>
            <person name="Chintalapati V.R."/>
            <person name="Sravanthi T."/>
        </authorList>
    </citation>
    <scope>NUCLEOTIDE SEQUENCE [LARGE SCALE GENOMIC DNA]</scope>
    <source>
        <strain evidence="17">JC133</strain>
    </source>
</reference>
<evidence type="ECO:0000313" key="16">
    <source>
        <dbReference type="EMBL" id="POR02059.1"/>
    </source>
</evidence>
<evidence type="ECO:0000256" key="12">
    <source>
        <dbReference type="ARBA" id="ARBA00023285"/>
    </source>
</evidence>
<feature type="signal peptide" evidence="15">
    <location>
        <begin position="1"/>
        <end position="19"/>
    </location>
</feature>
<evidence type="ECO:0000256" key="15">
    <source>
        <dbReference type="SAM" id="SignalP"/>
    </source>
</evidence>
<evidence type="ECO:0000256" key="11">
    <source>
        <dbReference type="ARBA" id="ARBA00023136"/>
    </source>
</evidence>
<evidence type="ECO:0000256" key="7">
    <source>
        <dbReference type="ARBA" id="ARBA00022692"/>
    </source>
</evidence>
<dbReference type="InterPro" id="IPR051224">
    <property type="entry name" value="NiCoT_RcnA"/>
</dbReference>
<dbReference type="Pfam" id="PF03824">
    <property type="entry name" value="NicO"/>
    <property type="match status" value="1"/>
</dbReference>
<name>A0A2S4JR96_9SPIO</name>